<feature type="domain" description="Glycosyltransferase subfamily 4-like N-terminal" evidence="16">
    <location>
        <begin position="19"/>
        <end position="199"/>
    </location>
</feature>
<comment type="caution">
    <text evidence="17">The sequence shown here is derived from an EMBL/GenBank/DDBJ whole genome shotgun (WGS) entry which is preliminary data.</text>
</comment>
<comment type="catalytic activity">
    <reaction evidence="13">
        <text>a beta-D-Man-(1-&gt;4)-beta-D-GlcNAc-(1-&gt;4)-alpha-D-GlcNAc-diphospho-di-trans,poly-cis-dolichol + GDP-alpha-D-mannose = an alpha-D-Man-(1-&gt;3)-beta-D-Man-(1-&gt;4)-beta-D-GlcNAc-(1-&gt;4)-alpha-D-GlcNAc-diphospho-di-trans,poly-cis-dolichol + GDP + H(+)</text>
        <dbReference type="Rhea" id="RHEA:29515"/>
        <dbReference type="Rhea" id="RHEA-COMP:19511"/>
        <dbReference type="Rhea" id="RHEA-COMP:19513"/>
        <dbReference type="ChEBI" id="CHEBI:15378"/>
        <dbReference type="ChEBI" id="CHEBI:57527"/>
        <dbReference type="ChEBI" id="CHEBI:58189"/>
        <dbReference type="ChEBI" id="CHEBI:58472"/>
        <dbReference type="ChEBI" id="CHEBI:132510"/>
        <dbReference type="EC" id="2.4.1.132"/>
    </reaction>
    <physiologicalReaction direction="left-to-right" evidence="13">
        <dbReference type="Rhea" id="RHEA:29516"/>
    </physiologicalReaction>
</comment>
<evidence type="ECO:0000256" key="11">
    <source>
        <dbReference type="ARBA" id="ARBA00032333"/>
    </source>
</evidence>
<evidence type="ECO:0000256" key="2">
    <source>
        <dbReference type="ARBA" id="ARBA00004922"/>
    </source>
</evidence>
<protein>
    <recommendedName>
        <fullName evidence="10">GDP-Man:Man(1)GlcNAc(2)-PP-Dol alpha-1,3-mannosyltransferase</fullName>
        <ecNumber evidence="4">2.4.1.132</ecNumber>
        <ecNumber evidence="3">2.4.1.257</ecNumber>
    </recommendedName>
    <alternativeName>
        <fullName evidence="12">GDP-Man:Man(1)GlcNAc(2)-PP-dolichol mannosyltransferase</fullName>
    </alternativeName>
    <alternativeName>
        <fullName evidence="11">GDP-Man:Man(2)GlcNAc(2)-PP-Dol alpha-1,6-mannosyltransferase</fullName>
    </alternativeName>
</protein>
<evidence type="ECO:0000259" key="15">
    <source>
        <dbReference type="Pfam" id="PF00534"/>
    </source>
</evidence>
<evidence type="ECO:0000256" key="10">
    <source>
        <dbReference type="ARBA" id="ARBA00032047"/>
    </source>
</evidence>
<evidence type="ECO:0000256" key="6">
    <source>
        <dbReference type="ARBA" id="ARBA00022692"/>
    </source>
</evidence>
<evidence type="ECO:0000256" key="9">
    <source>
        <dbReference type="ARBA" id="ARBA00023136"/>
    </source>
</evidence>
<sequence length="414" mass="46479">MLKKKLKIAIFHLAFIYSGGGERLVLEEAKGLKEKGHSVEIFTSVLDKRACFPDTIGGFNIRTFLPDIPFIFDGHESFKIVMSCILAPLFAIKFRKFDVILAANQPSLWIAWVAKRLFSIPYVSYLAQPTRFLYMRKIDKKTGLFFSKKASDSFTAMVMHKAKRFIYWADKISIKSSNVVLANGDYIKAVLEKTYSIKAISCPAGAYPTSKVSDYRLRLRGKIAIGPSEITKPYLLLTNRHFSQKRFEYAVFALVALLGKYPNYSLVVAGKETDYTNEVKRLVARLDLTSKVKFLGYVKEKELNILYSNAAVYLYTAPEEDFGMGVIEAMAKGTPVVAWNNAGPTGIVRNGIDGLLAKPFETSDFSQKVLRIASNNRFAQKVAQAGLESVKKRFTYEKHLKTLEGQLKSVGISS</sequence>
<dbReference type="CDD" id="cd03801">
    <property type="entry name" value="GT4_PimA-like"/>
    <property type="match status" value="1"/>
</dbReference>
<evidence type="ECO:0000256" key="13">
    <source>
        <dbReference type="ARBA" id="ARBA00045103"/>
    </source>
</evidence>
<evidence type="ECO:0000256" key="3">
    <source>
        <dbReference type="ARBA" id="ARBA00011969"/>
    </source>
</evidence>
<dbReference type="EC" id="2.4.1.257" evidence="3"/>
<dbReference type="GO" id="GO:0102704">
    <property type="term" value="F:GDP-Man:Man(2)GlcNAc(2)-PP-Dol alpha-1,6-mannosyltransferase activity"/>
    <property type="evidence" value="ECO:0007669"/>
    <property type="project" value="UniProtKB-EC"/>
</dbReference>
<dbReference type="Pfam" id="PF13439">
    <property type="entry name" value="Glyco_transf_4"/>
    <property type="match status" value="1"/>
</dbReference>
<reference evidence="17 18" key="1">
    <citation type="journal article" date="2016" name="Nat. Commun.">
        <title>Thousands of microbial genomes shed light on interconnected biogeochemical processes in an aquifer system.</title>
        <authorList>
            <person name="Anantharaman K."/>
            <person name="Brown C.T."/>
            <person name="Hug L.A."/>
            <person name="Sharon I."/>
            <person name="Castelle C.J."/>
            <person name="Probst A.J."/>
            <person name="Thomas B.C."/>
            <person name="Singh A."/>
            <person name="Wilkins M.J."/>
            <person name="Karaoz U."/>
            <person name="Brodie E.L."/>
            <person name="Williams K.H."/>
            <person name="Hubbard S.S."/>
            <person name="Banfield J.F."/>
        </authorList>
    </citation>
    <scope>NUCLEOTIDE SEQUENCE [LARGE SCALE GENOMIC DNA]</scope>
</reference>
<dbReference type="InterPro" id="IPR027054">
    <property type="entry name" value="ALG2"/>
</dbReference>
<evidence type="ECO:0000256" key="1">
    <source>
        <dbReference type="ARBA" id="ARBA00004586"/>
    </source>
</evidence>
<comment type="subcellular location">
    <subcellularLocation>
        <location evidence="1">Endoplasmic reticulum membrane</location>
    </subcellularLocation>
</comment>
<keyword evidence="8" id="KW-1133">Transmembrane helix</keyword>
<dbReference type="EC" id="2.4.1.132" evidence="4"/>
<keyword evidence="9" id="KW-0472">Membrane</keyword>
<feature type="domain" description="Glycosyl transferase family 1" evidence="15">
    <location>
        <begin position="231"/>
        <end position="386"/>
    </location>
</feature>
<evidence type="ECO:0000256" key="8">
    <source>
        <dbReference type="ARBA" id="ARBA00022989"/>
    </source>
</evidence>
<name>A0A1F7WID0_9BACT</name>
<proteinExistence type="predicted"/>
<keyword evidence="5" id="KW-0808">Transferase</keyword>
<evidence type="ECO:0000256" key="7">
    <source>
        <dbReference type="ARBA" id="ARBA00022824"/>
    </source>
</evidence>
<keyword evidence="6" id="KW-0812">Transmembrane</keyword>
<dbReference type="EMBL" id="MGFJ01000028">
    <property type="protein sequence ID" value="OGM02159.1"/>
    <property type="molecule type" value="Genomic_DNA"/>
</dbReference>
<accession>A0A1F7WID0</accession>
<dbReference type="STRING" id="1802471.A2115_01455"/>
<evidence type="ECO:0000313" key="18">
    <source>
        <dbReference type="Proteomes" id="UP000176198"/>
    </source>
</evidence>
<evidence type="ECO:0000256" key="14">
    <source>
        <dbReference type="ARBA" id="ARBA00045104"/>
    </source>
</evidence>
<dbReference type="Pfam" id="PF00534">
    <property type="entry name" value="Glycos_transf_1"/>
    <property type="match status" value="1"/>
</dbReference>
<evidence type="ECO:0000313" key="17">
    <source>
        <dbReference type="EMBL" id="OGM02159.1"/>
    </source>
</evidence>
<evidence type="ECO:0000256" key="12">
    <source>
        <dbReference type="ARBA" id="ARBA00032874"/>
    </source>
</evidence>
<organism evidence="17 18">
    <name type="scientific">Candidatus Woesebacteria bacterium GWA1_41_8</name>
    <dbReference type="NCBI Taxonomy" id="1802471"/>
    <lineage>
        <taxon>Bacteria</taxon>
        <taxon>Candidatus Woeseibacteriota</taxon>
    </lineage>
</organism>
<dbReference type="Gene3D" id="3.40.50.2000">
    <property type="entry name" value="Glycogen Phosphorylase B"/>
    <property type="match status" value="2"/>
</dbReference>
<dbReference type="InterPro" id="IPR028098">
    <property type="entry name" value="Glyco_trans_4-like_N"/>
</dbReference>
<evidence type="ECO:0000259" key="16">
    <source>
        <dbReference type="Pfam" id="PF13439"/>
    </source>
</evidence>
<comment type="pathway">
    <text evidence="2">Protein modification; protein glycosylation.</text>
</comment>
<keyword evidence="7" id="KW-0256">Endoplasmic reticulum</keyword>
<gene>
    <name evidence="17" type="ORF">A2115_01455</name>
</gene>
<comment type="catalytic activity">
    <reaction evidence="14">
        <text>an alpha-D-Man-(1-&gt;3)-beta-D-Man-(1-&gt;4)-beta-D-GlcNAc-(1-&gt;4)-alpha-D-GlcNAc-diphospho-di-trans,poly-cis-dolichol + GDP-alpha-D-mannose = an alpha-D-Man-(1-&gt;3)-[alpha-D-Man-(1-&gt;6)]-beta-D-Man-(1-&gt;4)-beta-D-GlcNAc-(1-&gt;4)-alpha-D-GlcNAc-diphospho-di-trans,poly-cis-dolichol + GDP + H(+)</text>
        <dbReference type="Rhea" id="RHEA:29519"/>
        <dbReference type="Rhea" id="RHEA-COMP:19513"/>
        <dbReference type="Rhea" id="RHEA-COMP:19515"/>
        <dbReference type="ChEBI" id="CHEBI:15378"/>
        <dbReference type="ChEBI" id="CHEBI:57527"/>
        <dbReference type="ChEBI" id="CHEBI:58189"/>
        <dbReference type="ChEBI" id="CHEBI:132510"/>
        <dbReference type="ChEBI" id="CHEBI:132511"/>
        <dbReference type="EC" id="2.4.1.257"/>
    </reaction>
    <physiologicalReaction direction="left-to-right" evidence="14">
        <dbReference type="Rhea" id="RHEA:29520"/>
    </physiologicalReaction>
</comment>
<dbReference type="AlphaFoldDB" id="A0A1F7WID0"/>
<dbReference type="GO" id="GO:0004378">
    <property type="term" value="F:GDP-Man:Man(1)GlcNAc(2)-PP-Dol alpha-1,3-mannosyltransferase activity"/>
    <property type="evidence" value="ECO:0007669"/>
    <property type="project" value="UniProtKB-EC"/>
</dbReference>
<dbReference type="PANTHER" id="PTHR45918:SF1">
    <property type="entry name" value="ALPHA-1,3_1,6-MANNOSYLTRANSFERASE ALG2"/>
    <property type="match status" value="1"/>
</dbReference>
<evidence type="ECO:0000256" key="5">
    <source>
        <dbReference type="ARBA" id="ARBA00022679"/>
    </source>
</evidence>
<evidence type="ECO:0000256" key="4">
    <source>
        <dbReference type="ARBA" id="ARBA00012649"/>
    </source>
</evidence>
<dbReference type="UniPathway" id="UPA00378"/>
<dbReference type="InterPro" id="IPR001296">
    <property type="entry name" value="Glyco_trans_1"/>
</dbReference>
<dbReference type="PANTHER" id="PTHR45918">
    <property type="entry name" value="ALPHA-1,3/1,6-MANNOSYLTRANSFERASE ALG2"/>
    <property type="match status" value="1"/>
</dbReference>
<dbReference type="Proteomes" id="UP000176198">
    <property type="component" value="Unassembled WGS sequence"/>
</dbReference>
<dbReference type="SUPFAM" id="SSF53756">
    <property type="entry name" value="UDP-Glycosyltransferase/glycogen phosphorylase"/>
    <property type="match status" value="1"/>
</dbReference>